<dbReference type="PANTHER" id="PTHR21559:SF21">
    <property type="entry name" value="DYSTROGLYCAN 1"/>
    <property type="match status" value="1"/>
</dbReference>
<dbReference type="OrthoDB" id="41532at2759"/>
<dbReference type="InterPro" id="IPR013783">
    <property type="entry name" value="Ig-like_fold"/>
</dbReference>
<evidence type="ECO:0000259" key="2">
    <source>
        <dbReference type="SMART" id="SM00736"/>
    </source>
</evidence>
<dbReference type="InParanoid" id="A0A078AYC2"/>
<dbReference type="GO" id="GO:0016011">
    <property type="term" value="C:dystroglycan complex"/>
    <property type="evidence" value="ECO:0007669"/>
    <property type="project" value="TreeGrafter"/>
</dbReference>
<dbReference type="PANTHER" id="PTHR21559">
    <property type="entry name" value="DYSTROGLYCAN-RELATED"/>
    <property type="match status" value="1"/>
</dbReference>
<protein>
    <submittedName>
        <fullName evidence="3">Ig family protein</fullName>
    </submittedName>
</protein>
<dbReference type="SMART" id="SM00736">
    <property type="entry name" value="CADG"/>
    <property type="match status" value="7"/>
</dbReference>
<feature type="domain" description="Dystroglycan-type cadherin-like" evidence="2">
    <location>
        <begin position="947"/>
        <end position="1041"/>
    </location>
</feature>
<feature type="domain" description="Dystroglycan-type cadherin-like" evidence="2">
    <location>
        <begin position="652"/>
        <end position="744"/>
    </location>
</feature>
<dbReference type="EMBL" id="CCKQ01015578">
    <property type="protein sequence ID" value="CDW87400.1"/>
    <property type="molecule type" value="Genomic_DNA"/>
</dbReference>
<feature type="transmembrane region" description="Helical" evidence="1">
    <location>
        <begin position="1144"/>
        <end position="1168"/>
    </location>
</feature>
<dbReference type="Pfam" id="PF05345">
    <property type="entry name" value="He_PIG"/>
    <property type="match status" value="5"/>
</dbReference>
<name>A0A078AYC2_STYLE</name>
<feature type="domain" description="Dystroglycan-type cadherin-like" evidence="2">
    <location>
        <begin position="849"/>
        <end position="944"/>
    </location>
</feature>
<dbReference type="GO" id="GO:0043236">
    <property type="term" value="F:laminin binding"/>
    <property type="evidence" value="ECO:0007669"/>
    <property type="project" value="TreeGrafter"/>
</dbReference>
<feature type="domain" description="Dystroglycan-type cadherin-like" evidence="2">
    <location>
        <begin position="549"/>
        <end position="643"/>
    </location>
</feature>
<dbReference type="GO" id="GO:0005509">
    <property type="term" value="F:calcium ion binding"/>
    <property type="evidence" value="ECO:0007669"/>
    <property type="project" value="InterPro"/>
</dbReference>
<keyword evidence="1" id="KW-0472">Membrane</keyword>
<feature type="domain" description="Dystroglycan-type cadherin-like" evidence="2">
    <location>
        <begin position="452"/>
        <end position="547"/>
    </location>
</feature>
<proteinExistence type="predicted"/>
<organism evidence="3 4">
    <name type="scientific">Stylonychia lemnae</name>
    <name type="common">Ciliate</name>
    <dbReference type="NCBI Taxonomy" id="5949"/>
    <lineage>
        <taxon>Eukaryota</taxon>
        <taxon>Sar</taxon>
        <taxon>Alveolata</taxon>
        <taxon>Ciliophora</taxon>
        <taxon>Intramacronucleata</taxon>
        <taxon>Spirotrichea</taxon>
        <taxon>Stichotrichia</taxon>
        <taxon>Sporadotrichida</taxon>
        <taxon>Oxytrichidae</taxon>
        <taxon>Stylonychinae</taxon>
        <taxon>Stylonychia</taxon>
    </lineage>
</organism>
<evidence type="ECO:0000313" key="4">
    <source>
        <dbReference type="Proteomes" id="UP000039865"/>
    </source>
</evidence>
<keyword evidence="1" id="KW-0812">Transmembrane</keyword>
<gene>
    <name evidence="3" type="primary">Contig1800.g1946</name>
    <name evidence="3" type="ORF">STYLEM_16503</name>
</gene>
<dbReference type="InterPro" id="IPR015919">
    <property type="entry name" value="Cadherin-like_sf"/>
</dbReference>
<accession>A0A078AYC2</accession>
<keyword evidence="4" id="KW-1185">Reference proteome</keyword>
<dbReference type="AlphaFoldDB" id="A0A078AYC2"/>
<dbReference type="InterPro" id="IPR006644">
    <property type="entry name" value="Cadg"/>
</dbReference>
<feature type="domain" description="Dystroglycan-type cadherin-like" evidence="2">
    <location>
        <begin position="757"/>
        <end position="844"/>
    </location>
</feature>
<evidence type="ECO:0000313" key="3">
    <source>
        <dbReference type="EMBL" id="CDW87400.1"/>
    </source>
</evidence>
<sequence length="1218" mass="133743">MAVYSTTDQIYMRNLAVDASNNIYTLGTKSDGIIYSKFDQTGTKVWSMKIGSGTVTAQGIALETFGWDTIYATGSASSSTLNQNLNNDDIFLLSADTTTGNSNWIRYWGGTLGDYGAKPAVSPDGSKILVSGQQDSFLLPTMSTGSILLLFDFKGNFYWSKTYTSTTYNGFNSKDMIFSKQGDYFYESINVKLSNNKINTLLRKSILSTTVASSFSQLIGSSTGDIVTTQGLALTPDESFIIYPTANSNADYRKTANSEVLLLCYYTSNGNVNWISQLYYTGKALSVLNGDISPDGTKYYTMVYVNGQGQGIFTSKVFDGTQIRFRKWMGNYKSYSFKVNSLDRLIISTDADSGAFKIGSNNNMIITSWDYAMDDLTCSSFSFATDNNALSSLFTDVTLSTPTFVDLKIQDIYRKAVDTTGANTAASLTLIVQNLLNLCTGNTLIFPSSVSTQTLTIGDTLTLSQTAFCYQGTGSGSATSVYTSTQPDGQTLPSWLTFNPLTRTWSGSPSTSGVIYVSMRADYTISSVNHAVVSLFKIVVKNTPPYMQYSIPSVSKKTGTFFKYQIDTNTFGDAEGDSYQIYAFNSAAPEEPLPGWLFFNRFNNTFSGISPKTQSLDVIVYAIDSADQVVSTTFTLTITNNAPRIITYIPEMVINTMEQFNYKIPSNYFADADGDKLKITSDISSTDCLKQWLSFNQASSSFSGIPPQQCKGSYTITLTISDGFTGGSITDSFSLTVNAKPTQHQTNGFIPEEYVFGLGQNTIDLSQYFEDLDSGSVLTYSITKANGQSTGTWITINANTGLLTINAVATNAGAIQLLATVADSRGSAFQQGFRIIINSVPKINESMETLQATVGITFAKILSPTLFKDPENQKLKITCTQNGGLALPSWLKFDILSNQLYGTPASTDIGSSILELKATDNYGLVTSLLYVNLEIKSNNPPIIRFGQSMAAQTVKSNLDFSFEIPDKLFQDPDGESAVLNLLLADGSDLPSWIKFTPLNRLVYGTATTNLTSLNLKILASDQKRATASATFSLNIVKNKAPLVLNEIGKIQVYMNIYFQYQIPESIFRDEDADELSYYMAQYDVKNQIPPWLKFIPGNRTLNGMAKDGEGQTLMFKIFADDGRGGVSYQVLYLEINANYDLGKLIPLIVLGWLPIVGIFGFAFAMAFVKVPSLGNDHILQGNSKVDYDTLRMALEEQVRYKKRQQQLTQNEEIIYEQI</sequence>
<reference evidence="3 4" key="1">
    <citation type="submission" date="2014-06" db="EMBL/GenBank/DDBJ databases">
        <authorList>
            <person name="Swart Estienne"/>
        </authorList>
    </citation>
    <scope>NUCLEOTIDE SEQUENCE [LARGE SCALE GENOMIC DNA]</scope>
    <source>
        <strain evidence="3 4">130c</strain>
    </source>
</reference>
<dbReference type="SUPFAM" id="SSF49313">
    <property type="entry name" value="Cadherin-like"/>
    <property type="match status" value="7"/>
</dbReference>
<evidence type="ECO:0000256" key="1">
    <source>
        <dbReference type="SAM" id="Phobius"/>
    </source>
</evidence>
<feature type="domain" description="Dystroglycan-type cadherin-like" evidence="2">
    <location>
        <begin position="1042"/>
        <end position="1142"/>
    </location>
</feature>
<keyword evidence="1" id="KW-1133">Transmembrane helix</keyword>
<dbReference type="Gene3D" id="2.60.40.10">
    <property type="entry name" value="Immunoglobulins"/>
    <property type="match status" value="7"/>
</dbReference>
<dbReference type="Proteomes" id="UP000039865">
    <property type="component" value="Unassembled WGS sequence"/>
</dbReference>